<proteinExistence type="predicted"/>
<name>A0A517RQ05_9PLAN</name>
<evidence type="ECO:0000313" key="2">
    <source>
        <dbReference type="EMBL" id="QDT45954.1"/>
    </source>
</evidence>
<dbReference type="KEGG" id="gaz:Pan241w_60820"/>
<dbReference type="InterPro" id="IPR000801">
    <property type="entry name" value="Esterase-like"/>
</dbReference>
<dbReference type="Proteomes" id="UP000317171">
    <property type="component" value="Chromosome"/>
</dbReference>
<organism evidence="2 3">
    <name type="scientific">Gimesia alba</name>
    <dbReference type="NCBI Taxonomy" id="2527973"/>
    <lineage>
        <taxon>Bacteria</taxon>
        <taxon>Pseudomonadati</taxon>
        <taxon>Planctomycetota</taxon>
        <taxon>Planctomycetia</taxon>
        <taxon>Planctomycetales</taxon>
        <taxon>Planctomycetaceae</taxon>
        <taxon>Gimesia</taxon>
    </lineage>
</organism>
<dbReference type="OrthoDB" id="9768282at2"/>
<dbReference type="InterPro" id="IPR029058">
    <property type="entry name" value="AB_hydrolase_fold"/>
</dbReference>
<dbReference type="AlphaFoldDB" id="A0A517RQ05"/>
<feature type="signal peptide" evidence="1">
    <location>
        <begin position="1"/>
        <end position="28"/>
    </location>
</feature>
<sequence length="508" mass="57358" precursor="true">MIQRFRFCLQTLLFSIAFSLLLFAEVQAAENKFQVSFADSIHQQPYSGRVYLIFTRMDREPRLGPSWFQPELFVAQDVKDWQPGKTIEFAPDTKGLLSFPTPLSEMNLAGYRAQAVVRFNETAPQIGSAPGNGFSQVITIPAGGFSKPPLLTVNKLVPEKPVKESRWNKLFKIRSPLLSKFHGSDTFFEATVLLPQSYYEQPDRKYPVIYTIPGFGGDHLRGRSLTPVPEQNEGGVEFIRVLLNPNCRYGHHVFADSANNGPVGKAFTTEFLPALEKTFRAIPDQRARFLTGHSSGGWSSLWLLVTYPDTFGGTWSTAPDPVDFRDFQQINLYDPTSNMYRDAANQPRPLARMGQQPVLWYESFAKMEHVLGPGGQLRSFEAVFSPRGKDGTPLKLYDRETGTIDPQVAETWKAYDIRLILESNWESLAPKLAGKIHVFMGDQDTFYLEGATVLLKQSLDRLNGDIAADTVVEIFPGKNHSSLMTRDLVMRMRKEMVQTFLAHQDEIK</sequence>
<evidence type="ECO:0000313" key="3">
    <source>
        <dbReference type="Proteomes" id="UP000317171"/>
    </source>
</evidence>
<evidence type="ECO:0000256" key="1">
    <source>
        <dbReference type="SAM" id="SignalP"/>
    </source>
</evidence>
<dbReference type="EMBL" id="CP036269">
    <property type="protein sequence ID" value="QDT45954.1"/>
    <property type="molecule type" value="Genomic_DNA"/>
</dbReference>
<keyword evidence="1" id="KW-0732">Signal</keyword>
<reference evidence="2 3" key="1">
    <citation type="submission" date="2019-02" db="EMBL/GenBank/DDBJ databases">
        <title>Deep-cultivation of Planctomycetes and their phenomic and genomic characterization uncovers novel biology.</title>
        <authorList>
            <person name="Wiegand S."/>
            <person name="Jogler M."/>
            <person name="Boedeker C."/>
            <person name="Pinto D."/>
            <person name="Vollmers J."/>
            <person name="Rivas-Marin E."/>
            <person name="Kohn T."/>
            <person name="Peeters S.H."/>
            <person name="Heuer A."/>
            <person name="Rast P."/>
            <person name="Oberbeckmann S."/>
            <person name="Bunk B."/>
            <person name="Jeske O."/>
            <person name="Meyerdierks A."/>
            <person name="Storesund J.E."/>
            <person name="Kallscheuer N."/>
            <person name="Luecker S."/>
            <person name="Lage O.M."/>
            <person name="Pohl T."/>
            <person name="Merkel B.J."/>
            <person name="Hornburger P."/>
            <person name="Mueller R.-W."/>
            <person name="Bruemmer F."/>
            <person name="Labrenz M."/>
            <person name="Spormann A.M."/>
            <person name="Op den Camp H."/>
            <person name="Overmann J."/>
            <person name="Amann R."/>
            <person name="Jetten M.S.M."/>
            <person name="Mascher T."/>
            <person name="Medema M.H."/>
            <person name="Devos D.P."/>
            <person name="Kaster A.-K."/>
            <person name="Ovreas L."/>
            <person name="Rohde M."/>
            <person name="Galperin M.Y."/>
            <person name="Jogler C."/>
        </authorList>
    </citation>
    <scope>NUCLEOTIDE SEQUENCE [LARGE SCALE GENOMIC DNA]</scope>
    <source>
        <strain evidence="2 3">Pan241w</strain>
    </source>
</reference>
<dbReference type="PANTHER" id="PTHR48098:SF3">
    <property type="entry name" value="IRON(III) ENTEROBACTIN ESTERASE"/>
    <property type="match status" value="1"/>
</dbReference>
<dbReference type="SUPFAM" id="SSF53474">
    <property type="entry name" value="alpha/beta-Hydrolases"/>
    <property type="match status" value="1"/>
</dbReference>
<feature type="chain" id="PRO_5022063973" evidence="1">
    <location>
        <begin position="29"/>
        <end position="508"/>
    </location>
</feature>
<dbReference type="PANTHER" id="PTHR48098">
    <property type="entry name" value="ENTEROCHELIN ESTERASE-RELATED"/>
    <property type="match status" value="1"/>
</dbReference>
<dbReference type="Gene3D" id="3.40.50.1820">
    <property type="entry name" value="alpha/beta hydrolase"/>
    <property type="match status" value="1"/>
</dbReference>
<gene>
    <name evidence="2" type="ORF">Pan241w_60820</name>
</gene>
<keyword evidence="3" id="KW-1185">Reference proteome</keyword>
<accession>A0A517RQ05</accession>
<dbReference type="InterPro" id="IPR050583">
    <property type="entry name" value="Mycobacterial_A85_antigen"/>
</dbReference>
<protein>
    <submittedName>
        <fullName evidence="2">Esterase</fullName>
    </submittedName>
</protein>
<dbReference type="RefSeq" id="WP_145223042.1">
    <property type="nucleotide sequence ID" value="NZ_CP036269.1"/>
</dbReference>
<dbReference type="Pfam" id="PF00756">
    <property type="entry name" value="Esterase"/>
    <property type="match status" value="1"/>
</dbReference>